<gene>
    <name evidence="1" type="ORF">KK078_25470</name>
</gene>
<evidence type="ECO:0000313" key="1">
    <source>
        <dbReference type="EMBL" id="MBT1689938.1"/>
    </source>
</evidence>
<accession>A0AAP2DDW8</accession>
<comment type="caution">
    <text evidence="1">The sequence shown here is derived from an EMBL/GenBank/DDBJ whole genome shotgun (WGS) entry which is preliminary data.</text>
</comment>
<name>A0AAP2DDW8_9BACT</name>
<proteinExistence type="predicted"/>
<reference evidence="1 2" key="1">
    <citation type="submission" date="2021-05" db="EMBL/GenBank/DDBJ databases">
        <title>A Polyphasic approach of four new species of the genus Ohtaekwangia: Ohtaekwangia histidinii sp. nov., Ohtaekwangia cretensis sp. nov., Ohtaekwangia indiensis sp. nov., Ohtaekwangia reichenbachii sp. nov. from diverse environment.</title>
        <authorList>
            <person name="Octaviana S."/>
        </authorList>
    </citation>
    <scope>NUCLEOTIDE SEQUENCE [LARGE SCALE GENOMIC DNA]</scope>
    <source>
        <strain evidence="1 2">PWU37</strain>
    </source>
</reference>
<dbReference type="Proteomes" id="UP001319180">
    <property type="component" value="Unassembled WGS sequence"/>
</dbReference>
<protein>
    <submittedName>
        <fullName evidence="1">Uncharacterized protein</fullName>
    </submittedName>
</protein>
<dbReference type="RefSeq" id="WP_254093160.1">
    <property type="nucleotide sequence ID" value="NZ_JAHESC010000051.1"/>
</dbReference>
<evidence type="ECO:0000313" key="2">
    <source>
        <dbReference type="Proteomes" id="UP001319180"/>
    </source>
</evidence>
<dbReference type="EMBL" id="JAHESC010000051">
    <property type="protein sequence ID" value="MBT1689938.1"/>
    <property type="molecule type" value="Genomic_DNA"/>
</dbReference>
<keyword evidence="2" id="KW-1185">Reference proteome</keyword>
<sequence>MPYVVCHMLGSVDGRIKQDIRALKDSARYFEEPAARIKTDLPVGSTTMQEFSNKKKHALTTRRTNIPKEDFCR</sequence>
<organism evidence="1 2">
    <name type="scientific">Dawidia soli</name>
    <dbReference type="NCBI Taxonomy" id="2782352"/>
    <lineage>
        <taxon>Bacteria</taxon>
        <taxon>Pseudomonadati</taxon>
        <taxon>Bacteroidota</taxon>
        <taxon>Cytophagia</taxon>
        <taxon>Cytophagales</taxon>
        <taxon>Chryseotaleaceae</taxon>
        <taxon>Dawidia</taxon>
    </lineage>
</organism>
<dbReference type="AlphaFoldDB" id="A0AAP2DDW8"/>